<feature type="transmembrane region" description="Helical" evidence="10">
    <location>
        <begin position="241"/>
        <end position="264"/>
    </location>
</feature>
<dbReference type="InterPro" id="IPR024744">
    <property type="entry name" value="CSS-motif_dom"/>
</dbReference>
<comment type="catalytic activity">
    <reaction evidence="9">
        <text>3',3'-c-di-GMP + H2O = 5'-phosphoguanylyl(3'-&gt;5')guanosine + H(+)</text>
        <dbReference type="Rhea" id="RHEA:24902"/>
        <dbReference type="ChEBI" id="CHEBI:15377"/>
        <dbReference type="ChEBI" id="CHEBI:15378"/>
        <dbReference type="ChEBI" id="CHEBI:58754"/>
        <dbReference type="ChEBI" id="CHEBI:58805"/>
        <dbReference type="EC" id="3.1.4.52"/>
    </reaction>
</comment>
<comment type="caution">
    <text evidence="12">The sequence shown here is derived from an EMBL/GenBank/DDBJ whole genome shotgun (WGS) entry which is preliminary data.</text>
</comment>
<keyword evidence="7 10" id="KW-1133">Transmembrane helix</keyword>
<evidence type="ECO:0000256" key="5">
    <source>
        <dbReference type="ARBA" id="ARBA00022692"/>
    </source>
</evidence>
<dbReference type="PANTHER" id="PTHR33121">
    <property type="entry name" value="CYCLIC DI-GMP PHOSPHODIESTERASE PDEF"/>
    <property type="match status" value="1"/>
</dbReference>
<keyword evidence="5 10" id="KW-0812">Transmembrane</keyword>
<name>A0ABU0C1E5_9HYPH</name>
<feature type="domain" description="EAL" evidence="11">
    <location>
        <begin position="268"/>
        <end position="520"/>
    </location>
</feature>
<comment type="subcellular location">
    <subcellularLocation>
        <location evidence="1">Cell membrane</location>
        <topology evidence="1">Multi-pass membrane protein</topology>
    </subcellularLocation>
</comment>
<dbReference type="PANTHER" id="PTHR33121:SF79">
    <property type="entry name" value="CYCLIC DI-GMP PHOSPHODIESTERASE PDED-RELATED"/>
    <property type="match status" value="1"/>
</dbReference>
<evidence type="ECO:0000256" key="6">
    <source>
        <dbReference type="ARBA" id="ARBA00022801"/>
    </source>
</evidence>
<evidence type="ECO:0000259" key="11">
    <source>
        <dbReference type="PROSITE" id="PS50883"/>
    </source>
</evidence>
<dbReference type="Proteomes" id="UP001230207">
    <property type="component" value="Unassembled WGS sequence"/>
</dbReference>
<sequence length="520" mass="56369">MKRTIRLLDRYAILVCLLAGFVAGALGIVGARAIALSIARVNLDRYTTALLARADSISQETDNALAEANYVKGVACGPSDLRHLQKIAFNARYIKDVARVVDNKLACSSLLGVVSPPFARPPPDMVTPDGDELWVNTPLVLTNKPALIVKVRNANVVIPPSAFLDLIQQPFRYSVAIVNTAKGRVMLSRGERLVDDSVLIAHKDVSADTDADLIRVACSKNHSACAVAALDRGEAIAPHSVFIIGFGALGFLLGGFLSVIGYLLRRRPKPMNARLRHALQSNQLTMVFQPIVDLHTGRMISAEALIRWTDREGRTIPPDVFVSAAEKNGTAGEITAYVLRYVSRIAGPLLRDNPELVITVNIVAADLSDPKFYEILEQIFVASGIARHQIGLELTERSVAEQDVAIAAIARLRALGHPIYLDDFGTGYSSLAQLHDLNLDVIKLDRAFTNSVGTGSVSVSIVPQVLEMATALGLRVVVEGIETDTQYSYFASAPNHCYGQGWFISKPLSYDALVAFKAEH</sequence>
<evidence type="ECO:0000313" key="12">
    <source>
        <dbReference type="EMBL" id="MDQ0323495.1"/>
    </source>
</evidence>
<keyword evidence="4" id="KW-0973">c-di-GMP</keyword>
<dbReference type="PROSITE" id="PS50883">
    <property type="entry name" value="EAL"/>
    <property type="match status" value="1"/>
</dbReference>
<dbReference type="InterPro" id="IPR001633">
    <property type="entry name" value="EAL_dom"/>
</dbReference>
<dbReference type="SUPFAM" id="SSF141868">
    <property type="entry name" value="EAL domain-like"/>
    <property type="match status" value="1"/>
</dbReference>
<dbReference type="CDD" id="cd01948">
    <property type="entry name" value="EAL"/>
    <property type="match status" value="1"/>
</dbReference>
<dbReference type="EMBL" id="JAUSVF010000003">
    <property type="protein sequence ID" value="MDQ0323495.1"/>
    <property type="molecule type" value="Genomic_DNA"/>
</dbReference>
<dbReference type="Pfam" id="PF00563">
    <property type="entry name" value="EAL"/>
    <property type="match status" value="1"/>
</dbReference>
<evidence type="ECO:0000256" key="8">
    <source>
        <dbReference type="ARBA" id="ARBA00023136"/>
    </source>
</evidence>
<dbReference type="Pfam" id="PF12792">
    <property type="entry name" value="CSS-motif"/>
    <property type="match status" value="1"/>
</dbReference>
<evidence type="ECO:0000256" key="9">
    <source>
        <dbReference type="ARBA" id="ARBA00034290"/>
    </source>
</evidence>
<evidence type="ECO:0000256" key="7">
    <source>
        <dbReference type="ARBA" id="ARBA00022989"/>
    </source>
</evidence>
<dbReference type="EC" id="3.1.4.52" evidence="2"/>
<keyword evidence="8 10" id="KW-0472">Membrane</keyword>
<proteinExistence type="predicted"/>
<protein>
    <recommendedName>
        <fullName evidence="2">cyclic-guanylate-specific phosphodiesterase</fullName>
        <ecNumber evidence="2">3.1.4.52</ecNumber>
    </recommendedName>
</protein>
<evidence type="ECO:0000256" key="4">
    <source>
        <dbReference type="ARBA" id="ARBA00022636"/>
    </source>
</evidence>
<dbReference type="InterPro" id="IPR050706">
    <property type="entry name" value="Cyclic-di-GMP_PDE-like"/>
</dbReference>
<gene>
    <name evidence="12" type="ORF">QO002_005701</name>
</gene>
<keyword evidence="6" id="KW-0378">Hydrolase</keyword>
<accession>A0ABU0C1E5</accession>
<dbReference type="InterPro" id="IPR035919">
    <property type="entry name" value="EAL_sf"/>
</dbReference>
<keyword evidence="13" id="KW-1185">Reference proteome</keyword>
<evidence type="ECO:0000256" key="2">
    <source>
        <dbReference type="ARBA" id="ARBA00012282"/>
    </source>
</evidence>
<dbReference type="Gene3D" id="3.20.20.450">
    <property type="entry name" value="EAL domain"/>
    <property type="match status" value="1"/>
</dbReference>
<dbReference type="RefSeq" id="WP_307236061.1">
    <property type="nucleotide sequence ID" value="NZ_JAUSVF010000003.1"/>
</dbReference>
<evidence type="ECO:0000313" key="13">
    <source>
        <dbReference type="Proteomes" id="UP001230207"/>
    </source>
</evidence>
<dbReference type="SMART" id="SM00052">
    <property type="entry name" value="EAL"/>
    <property type="match status" value="1"/>
</dbReference>
<evidence type="ECO:0000256" key="1">
    <source>
        <dbReference type="ARBA" id="ARBA00004651"/>
    </source>
</evidence>
<reference evidence="12 13" key="1">
    <citation type="submission" date="2023-07" db="EMBL/GenBank/DDBJ databases">
        <title>Genomic Encyclopedia of Type Strains, Phase IV (KMG-IV): sequencing the most valuable type-strain genomes for metagenomic binning, comparative biology and taxonomic classification.</title>
        <authorList>
            <person name="Goeker M."/>
        </authorList>
    </citation>
    <scope>NUCLEOTIDE SEQUENCE [LARGE SCALE GENOMIC DNA]</scope>
    <source>
        <strain evidence="12 13">DSM 1112</strain>
    </source>
</reference>
<evidence type="ECO:0000256" key="10">
    <source>
        <dbReference type="SAM" id="Phobius"/>
    </source>
</evidence>
<evidence type="ECO:0000256" key="3">
    <source>
        <dbReference type="ARBA" id="ARBA00022475"/>
    </source>
</evidence>
<keyword evidence="3" id="KW-1003">Cell membrane</keyword>
<organism evidence="12 13">
    <name type="scientific">Pararhizobium capsulatum DSM 1112</name>
    <dbReference type="NCBI Taxonomy" id="1121113"/>
    <lineage>
        <taxon>Bacteria</taxon>
        <taxon>Pseudomonadati</taxon>
        <taxon>Pseudomonadota</taxon>
        <taxon>Alphaproteobacteria</taxon>
        <taxon>Hyphomicrobiales</taxon>
        <taxon>Rhizobiaceae</taxon>
        <taxon>Rhizobium/Agrobacterium group</taxon>
        <taxon>Pararhizobium</taxon>
    </lineage>
</organism>